<dbReference type="GeneID" id="9947686"/>
<reference evidence="3" key="1">
    <citation type="submission" date="2012-04" db="EMBL/GenBank/DDBJ databases">
        <title>The Genome Sequence of Loa loa.</title>
        <authorList>
            <consortium name="The Broad Institute Genome Sequencing Platform"/>
            <consortium name="Broad Institute Genome Sequencing Center for Infectious Disease"/>
            <person name="Nutman T.B."/>
            <person name="Fink D.L."/>
            <person name="Russ C."/>
            <person name="Young S."/>
            <person name="Zeng Q."/>
            <person name="Gargeya S."/>
            <person name="Alvarado L."/>
            <person name="Berlin A."/>
            <person name="Chapman S.B."/>
            <person name="Chen Z."/>
            <person name="Freedman E."/>
            <person name="Gellesch M."/>
            <person name="Goldberg J."/>
            <person name="Griggs A."/>
            <person name="Gujja S."/>
            <person name="Heilman E.R."/>
            <person name="Heiman D."/>
            <person name="Howarth C."/>
            <person name="Mehta T."/>
            <person name="Neiman D."/>
            <person name="Pearson M."/>
            <person name="Roberts A."/>
            <person name="Saif S."/>
            <person name="Shea T."/>
            <person name="Shenoy N."/>
            <person name="Sisk P."/>
            <person name="Stolte C."/>
            <person name="Sykes S."/>
            <person name="White J."/>
            <person name="Yandava C."/>
            <person name="Haas B."/>
            <person name="Henn M.R."/>
            <person name="Nusbaum C."/>
            <person name="Birren B."/>
        </authorList>
    </citation>
    <scope>NUCLEOTIDE SEQUENCE [LARGE SCALE GENOMIC DNA]</scope>
</reference>
<dbReference type="InterPro" id="IPR041387">
    <property type="entry name" value="FHOD1_GBD_N"/>
</dbReference>
<dbReference type="KEGG" id="loa:LOAG_18920"/>
<protein>
    <recommendedName>
        <fullName evidence="2">GBD/FH3 domain-containing protein</fullName>
    </recommendedName>
</protein>
<dbReference type="AlphaFoldDB" id="A0A1S0UFL1"/>
<dbReference type="InterPro" id="IPR014768">
    <property type="entry name" value="GBD/FH3_dom"/>
</dbReference>
<dbReference type="EMBL" id="JH712747">
    <property type="protein sequence ID" value="EJD73667.1"/>
    <property type="molecule type" value="Genomic_DNA"/>
</dbReference>
<dbReference type="InterPro" id="IPR011989">
    <property type="entry name" value="ARM-like"/>
</dbReference>
<name>A0A1S0UFL1_LOALO</name>
<dbReference type="PANTHER" id="PTHR45920:SF4">
    <property type="entry name" value="FORMIN HOMOLOGY 2 DOMAIN CONTAINING, ISOFORM I"/>
    <property type="match status" value="1"/>
</dbReference>
<dbReference type="OrthoDB" id="9806920at2759"/>
<dbReference type="InterPro" id="IPR016024">
    <property type="entry name" value="ARM-type_fold"/>
</dbReference>
<accession>A0A1S0UFL1</accession>
<feature type="domain" description="GBD/FH3" evidence="2">
    <location>
        <begin position="60"/>
        <end position="443"/>
    </location>
</feature>
<dbReference type="GO" id="GO:0051015">
    <property type="term" value="F:actin filament binding"/>
    <property type="evidence" value="ECO:0007669"/>
    <property type="project" value="TreeGrafter"/>
</dbReference>
<dbReference type="Pfam" id="PF18382">
    <property type="entry name" value="Formin_GBD_N"/>
    <property type="match status" value="1"/>
</dbReference>
<dbReference type="InParanoid" id="A0A1S0UFL1"/>
<dbReference type="GO" id="GO:0005856">
    <property type="term" value="C:cytoskeleton"/>
    <property type="evidence" value="ECO:0007669"/>
    <property type="project" value="TreeGrafter"/>
</dbReference>
<sequence>MVMVDRLNCRIQYVDDSDPFATTSCSHLEPNRPIMYNFLLHQPIGEQLPEIIRTLRAPHKPNNAALQIYKYEGSVGDYGSYLDSEMSLMEQEDELEILKADPRRNSLVVRTQTGLRVKTIIDKLLNSHGREQRRALFSLKQIFQDDKDLVHEFVQNGGLECMIKLGRKADQNHQNYILRALGQVMLYVDGMNGIIAHIETIQWLYELLDSPYRLVVKTALKLLLVFIEYTDHNALLLMTAVTNVDKANNRPDWFALMRVLNEKDASDVEMLTYGMTVINKTLNGVADQDTYYDLVDSLESQGLEDTMRHMLKLGNKDLKDQCKLYEKVLKQEDEAESSDESVVKMRNQTTSPIVVDRRTAMRRRHQESLARQQEHYNFHKINSINNNIEKFELPIINADGRIINGINGSTNDIIDDTPKIVPPWRRKVSEIESRSKNNNTNVLVNEMSGQSSIRQSSVTSMKLIEKKSENNENTEPEEKPVCVLFFIVVAFFFEDRRFIND</sequence>
<dbReference type="RefSeq" id="XP_020304621.1">
    <property type="nucleotide sequence ID" value="XM_020451582.1"/>
</dbReference>
<dbReference type="GO" id="GO:0005737">
    <property type="term" value="C:cytoplasm"/>
    <property type="evidence" value="ECO:0007669"/>
    <property type="project" value="TreeGrafter"/>
</dbReference>
<keyword evidence="1" id="KW-0009">Actin-binding</keyword>
<dbReference type="GO" id="GO:0030866">
    <property type="term" value="P:cortical actin cytoskeleton organization"/>
    <property type="evidence" value="ECO:0007669"/>
    <property type="project" value="TreeGrafter"/>
</dbReference>
<evidence type="ECO:0000313" key="3">
    <source>
        <dbReference type="EMBL" id="EJD73667.1"/>
    </source>
</evidence>
<organism evidence="3">
    <name type="scientific">Loa loa</name>
    <name type="common">Eye worm</name>
    <name type="synonym">Filaria loa</name>
    <dbReference type="NCBI Taxonomy" id="7209"/>
    <lineage>
        <taxon>Eukaryota</taxon>
        <taxon>Metazoa</taxon>
        <taxon>Ecdysozoa</taxon>
        <taxon>Nematoda</taxon>
        <taxon>Chromadorea</taxon>
        <taxon>Rhabditida</taxon>
        <taxon>Spirurina</taxon>
        <taxon>Spiruromorpha</taxon>
        <taxon>Filarioidea</taxon>
        <taxon>Onchocercidae</taxon>
        <taxon>Loa</taxon>
    </lineage>
</organism>
<dbReference type="Gene3D" id="1.25.10.10">
    <property type="entry name" value="Leucine-rich Repeat Variant"/>
    <property type="match status" value="1"/>
</dbReference>
<dbReference type="InterPro" id="IPR056771">
    <property type="entry name" value="FH3_FHOD1-3-like"/>
</dbReference>
<evidence type="ECO:0000259" key="2">
    <source>
        <dbReference type="PROSITE" id="PS51232"/>
    </source>
</evidence>
<dbReference type="PANTHER" id="PTHR45920">
    <property type="entry name" value="FORMIN HOMOLOGY 2 DOMAIN CONTAINING, ISOFORM I"/>
    <property type="match status" value="1"/>
</dbReference>
<dbReference type="Pfam" id="PF24959">
    <property type="entry name" value="FH3_FHOD1-3"/>
    <property type="match status" value="1"/>
</dbReference>
<dbReference type="PROSITE" id="PS51232">
    <property type="entry name" value="GBD_FH3"/>
    <property type="match status" value="1"/>
</dbReference>
<dbReference type="CTD" id="9947686"/>
<gene>
    <name evidence="3" type="ORF">LOAG_18920</name>
</gene>
<proteinExistence type="predicted"/>
<dbReference type="OMA" id="KERMLKW"/>
<dbReference type="SUPFAM" id="SSF48371">
    <property type="entry name" value="ARM repeat"/>
    <property type="match status" value="1"/>
</dbReference>
<dbReference type="FunFam" id="1.25.10.10:FF:000056">
    <property type="entry name" value="FH1/FH2 domain-containing protein 3 isoform X1"/>
    <property type="match status" value="1"/>
</dbReference>
<evidence type="ECO:0000256" key="1">
    <source>
        <dbReference type="ARBA" id="ARBA00023203"/>
    </source>
</evidence>